<dbReference type="AlphaFoldDB" id="A0A1Z4VUG7"/>
<dbReference type="InterPro" id="IPR011978">
    <property type="entry name" value="YgfB-like"/>
</dbReference>
<evidence type="ECO:0000313" key="3">
    <source>
        <dbReference type="Proteomes" id="UP000218765"/>
    </source>
</evidence>
<reference evidence="2 3" key="1">
    <citation type="submission" date="2017-05" db="EMBL/GenBank/DDBJ databases">
        <title>Thiocyanate degradation by Thiohalobacter thiocyanaticus FOKN1.</title>
        <authorList>
            <person name="Oshiki M."/>
            <person name="Fukushima T."/>
            <person name="Kawano S."/>
            <person name="Nakagawa J."/>
        </authorList>
    </citation>
    <scope>NUCLEOTIDE SEQUENCE [LARGE SCALE GENOMIC DNA]</scope>
    <source>
        <strain evidence="2 3">FOKN1</strain>
    </source>
</reference>
<dbReference type="SUPFAM" id="SSF101327">
    <property type="entry name" value="YgfB-like"/>
    <property type="match status" value="1"/>
</dbReference>
<keyword evidence="3" id="KW-1185">Reference proteome</keyword>
<dbReference type="Proteomes" id="UP000218765">
    <property type="component" value="Chromosome"/>
</dbReference>
<name>A0A1Z4VUG7_9GAMM</name>
<sequence>MTTTTDSYQRLEASLARARSELDAAEAQGLFCGLLCASGRVNETQWLSEIFEEGVDTDSAAVEACRKELNSLAESLSTALYSGDMELELMLPDDEAPLGDRTEALGSWCHGFLFGLGLGGVRQDEIRSPEVRELLQDMGEIARLNLDGEEGSEEDEAALTEIVEYLRVGVLYIAEMLQPLQAPPRLQ</sequence>
<gene>
    <name evidence="2" type="ORF">FOKN1_2912</name>
</gene>
<organism evidence="2 3">
    <name type="scientific">Thiohalobacter thiocyanaticus</name>
    <dbReference type="NCBI Taxonomy" id="585455"/>
    <lineage>
        <taxon>Bacteria</taxon>
        <taxon>Pseudomonadati</taxon>
        <taxon>Pseudomonadota</taxon>
        <taxon>Gammaproteobacteria</taxon>
        <taxon>Thiohalobacterales</taxon>
        <taxon>Thiohalobacteraceae</taxon>
        <taxon>Thiohalobacter</taxon>
    </lineage>
</organism>
<proteinExistence type="inferred from homology"/>
<dbReference type="EMBL" id="AP018052">
    <property type="protein sequence ID" value="BAZ95270.1"/>
    <property type="molecule type" value="Genomic_DNA"/>
</dbReference>
<dbReference type="RefSeq" id="WP_096367273.1">
    <property type="nucleotide sequence ID" value="NZ_AP018052.1"/>
</dbReference>
<dbReference type="Pfam" id="PF03695">
    <property type="entry name" value="UPF0149"/>
    <property type="match status" value="1"/>
</dbReference>
<dbReference type="OrthoDB" id="9783391at2"/>
<dbReference type="NCBIfam" id="TIGR02292">
    <property type="entry name" value="ygfB_yecA"/>
    <property type="match status" value="1"/>
</dbReference>
<dbReference type="KEGG" id="ttc:FOKN1_2912"/>
<dbReference type="GO" id="GO:0005829">
    <property type="term" value="C:cytosol"/>
    <property type="evidence" value="ECO:0007669"/>
    <property type="project" value="TreeGrafter"/>
</dbReference>
<accession>A0A1Z4VUG7</accession>
<evidence type="ECO:0008006" key="4">
    <source>
        <dbReference type="Google" id="ProtNLM"/>
    </source>
</evidence>
<dbReference type="Gene3D" id="1.20.120.740">
    <property type="entry name" value="YgfB uncharacterised protein family UPF0149, PF03695"/>
    <property type="match status" value="1"/>
</dbReference>
<dbReference type="PANTHER" id="PTHR37528">
    <property type="entry name" value="UPF0149 PROTEIN YGFB"/>
    <property type="match status" value="1"/>
</dbReference>
<comment type="similarity">
    <text evidence="1">Belongs to the UPF0149 family.</text>
</comment>
<evidence type="ECO:0000313" key="2">
    <source>
        <dbReference type="EMBL" id="BAZ95270.1"/>
    </source>
</evidence>
<evidence type="ECO:0000256" key="1">
    <source>
        <dbReference type="ARBA" id="ARBA00038308"/>
    </source>
</evidence>
<dbReference type="PANTHER" id="PTHR37528:SF1">
    <property type="entry name" value="UPF0149 PROTEIN YGFB"/>
    <property type="match status" value="1"/>
</dbReference>
<protein>
    <recommendedName>
        <fullName evidence="4">YecA family protein</fullName>
    </recommendedName>
</protein>
<dbReference type="InterPro" id="IPR036255">
    <property type="entry name" value="YgfB-like_sf"/>
</dbReference>